<feature type="compositionally biased region" description="Basic and acidic residues" evidence="1">
    <location>
        <begin position="64"/>
        <end position="73"/>
    </location>
</feature>
<proteinExistence type="predicted"/>
<sequence>MNSSQCSFCGVIPLEGGARLGERGLPIATDSVPLPALPFRPPDGALSEENPPARRSPSSAASADLRERDSVSRDAACETFARRPRPHRLLADHAGPFTCVRTAALSHCTAPPTLRCLPCSILPRASPPQFLPRRPSHISLAVRRRPHPYCTPRAAPPPHPCRPRPPLHFRLARTGPEGHVAPPLHPAAVALPSTLDREAPHPTQSCTRGHSPHPLTLCHERTTHSPYTPARRPASLQSCRGALPLTSLPRRLPLTLAAAALHLKPCRGPPSHPCRRPAPSPHPITHLLVLRLPSSPLPRYATPHSSSYLAAAPITTSNSPASSGKDHLHHHNYLRRYRRRHLPYFTPLQLAPLLHTTIAAAPHPPPSCRVAYPSPLHNPAAAPSPHPARGALPFKNPCPAPPLPNSTPARQRPPLQLTARAPFPSKPCSRQARHSPSPPPSHGGPYPLLTHYLHS</sequence>
<protein>
    <submittedName>
        <fullName evidence="2">Uncharacterized protein</fullName>
    </submittedName>
</protein>
<feature type="compositionally biased region" description="Pro residues" evidence="1">
    <location>
        <begin position="396"/>
        <end position="405"/>
    </location>
</feature>
<dbReference type="Proteomes" id="UP000283509">
    <property type="component" value="Unassembled WGS sequence"/>
</dbReference>
<reference evidence="2 3" key="1">
    <citation type="submission" date="2018-04" db="EMBL/GenBank/DDBJ databases">
        <authorList>
            <person name="Zhang X."/>
            <person name="Yuan J."/>
            <person name="Li F."/>
            <person name="Xiang J."/>
        </authorList>
    </citation>
    <scope>NUCLEOTIDE SEQUENCE [LARGE SCALE GENOMIC DNA]</scope>
    <source>
        <tissue evidence="2">Muscle</tissue>
    </source>
</reference>
<feature type="region of interest" description="Disordered" evidence="1">
    <location>
        <begin position="25"/>
        <end position="73"/>
    </location>
</feature>
<feature type="compositionally biased region" description="Low complexity" evidence="1">
    <location>
        <begin position="53"/>
        <end position="63"/>
    </location>
</feature>
<evidence type="ECO:0000256" key="1">
    <source>
        <dbReference type="SAM" id="MobiDB-lite"/>
    </source>
</evidence>
<gene>
    <name evidence="2" type="ORF">C7M84_003574</name>
</gene>
<accession>A0A3R7QTJ4</accession>
<keyword evidence="3" id="KW-1185">Reference proteome</keyword>
<evidence type="ECO:0000313" key="3">
    <source>
        <dbReference type="Proteomes" id="UP000283509"/>
    </source>
</evidence>
<evidence type="ECO:0000313" key="2">
    <source>
        <dbReference type="EMBL" id="ROT77748.1"/>
    </source>
</evidence>
<comment type="caution">
    <text evidence="2">The sequence shown here is derived from an EMBL/GenBank/DDBJ whole genome shotgun (WGS) entry which is preliminary data.</text>
</comment>
<name>A0A3R7QTJ4_PENVA</name>
<reference evidence="2 3" key="2">
    <citation type="submission" date="2019-01" db="EMBL/GenBank/DDBJ databases">
        <title>The decoding of complex shrimp genome reveals the adaptation for benthos swimmer, frequently molting mechanism and breeding impact on genome.</title>
        <authorList>
            <person name="Sun Y."/>
            <person name="Gao Y."/>
            <person name="Yu Y."/>
        </authorList>
    </citation>
    <scope>NUCLEOTIDE SEQUENCE [LARGE SCALE GENOMIC DNA]</scope>
    <source>
        <tissue evidence="2">Muscle</tissue>
    </source>
</reference>
<feature type="region of interest" description="Disordered" evidence="1">
    <location>
        <begin position="379"/>
        <end position="449"/>
    </location>
</feature>
<organism evidence="2 3">
    <name type="scientific">Penaeus vannamei</name>
    <name type="common">Whiteleg shrimp</name>
    <name type="synonym">Litopenaeus vannamei</name>
    <dbReference type="NCBI Taxonomy" id="6689"/>
    <lineage>
        <taxon>Eukaryota</taxon>
        <taxon>Metazoa</taxon>
        <taxon>Ecdysozoa</taxon>
        <taxon>Arthropoda</taxon>
        <taxon>Crustacea</taxon>
        <taxon>Multicrustacea</taxon>
        <taxon>Malacostraca</taxon>
        <taxon>Eumalacostraca</taxon>
        <taxon>Eucarida</taxon>
        <taxon>Decapoda</taxon>
        <taxon>Dendrobranchiata</taxon>
        <taxon>Penaeoidea</taxon>
        <taxon>Penaeidae</taxon>
        <taxon>Penaeus</taxon>
    </lineage>
</organism>
<dbReference type="EMBL" id="QCYY01001484">
    <property type="protein sequence ID" value="ROT77748.1"/>
    <property type="molecule type" value="Genomic_DNA"/>
</dbReference>
<dbReference type="AlphaFoldDB" id="A0A3R7QTJ4"/>